<dbReference type="InterPro" id="IPR007110">
    <property type="entry name" value="Ig-like_dom"/>
</dbReference>
<gene>
    <name evidence="2" type="ORF">GCK32_022075</name>
</gene>
<comment type="caution">
    <text evidence="2">The sequence shown here is derived from an EMBL/GenBank/DDBJ whole genome shotgun (WGS) entry which is preliminary data.</text>
</comment>
<dbReference type="Gene3D" id="2.60.40.10">
    <property type="entry name" value="Immunoglobulins"/>
    <property type="match status" value="1"/>
</dbReference>
<dbReference type="Proteomes" id="UP001331761">
    <property type="component" value="Unassembled WGS sequence"/>
</dbReference>
<evidence type="ECO:0000259" key="1">
    <source>
        <dbReference type="PROSITE" id="PS50835"/>
    </source>
</evidence>
<feature type="domain" description="Ig-like" evidence="1">
    <location>
        <begin position="1"/>
        <end position="71"/>
    </location>
</feature>
<dbReference type="AlphaFoldDB" id="A0AAN8FI14"/>
<protein>
    <submittedName>
        <fullName evidence="2">Immunoglobulin I-set domain protein</fullName>
    </submittedName>
</protein>
<dbReference type="EMBL" id="WIXE01008658">
    <property type="protein sequence ID" value="KAK5979121.1"/>
    <property type="molecule type" value="Genomic_DNA"/>
</dbReference>
<name>A0AAN8FI14_TRICO</name>
<proteinExistence type="predicted"/>
<organism evidence="2 3">
    <name type="scientific">Trichostrongylus colubriformis</name>
    <name type="common">Black scour worm</name>
    <dbReference type="NCBI Taxonomy" id="6319"/>
    <lineage>
        <taxon>Eukaryota</taxon>
        <taxon>Metazoa</taxon>
        <taxon>Ecdysozoa</taxon>
        <taxon>Nematoda</taxon>
        <taxon>Chromadorea</taxon>
        <taxon>Rhabditida</taxon>
        <taxon>Rhabditina</taxon>
        <taxon>Rhabditomorpha</taxon>
        <taxon>Strongyloidea</taxon>
        <taxon>Trichostrongylidae</taxon>
        <taxon>Trichostrongylus</taxon>
    </lineage>
</organism>
<feature type="non-terminal residue" evidence="2">
    <location>
        <position position="1"/>
    </location>
</feature>
<dbReference type="InterPro" id="IPR036179">
    <property type="entry name" value="Ig-like_dom_sf"/>
</dbReference>
<evidence type="ECO:0000313" key="2">
    <source>
        <dbReference type="EMBL" id="KAK5979121.1"/>
    </source>
</evidence>
<reference evidence="2 3" key="1">
    <citation type="submission" date="2019-10" db="EMBL/GenBank/DDBJ databases">
        <title>Assembly and Annotation for the nematode Trichostrongylus colubriformis.</title>
        <authorList>
            <person name="Martin J."/>
        </authorList>
    </citation>
    <scope>NUCLEOTIDE SEQUENCE [LARGE SCALE GENOMIC DNA]</scope>
    <source>
        <strain evidence="2">G859</strain>
        <tissue evidence="2">Whole worm</tissue>
    </source>
</reference>
<keyword evidence="3" id="KW-1185">Reference proteome</keyword>
<accession>A0AAN8FI14</accession>
<dbReference type="PROSITE" id="PS50835">
    <property type="entry name" value="IG_LIKE"/>
    <property type="match status" value="1"/>
</dbReference>
<dbReference type="InterPro" id="IPR013783">
    <property type="entry name" value="Ig-like_fold"/>
</dbReference>
<dbReference type="SUPFAM" id="SSF48726">
    <property type="entry name" value="Immunoglobulin"/>
    <property type="match status" value="1"/>
</dbReference>
<sequence length="82" mass="8592">QAAIKWLHRGRVIATYSAPSVESAVHTARIASGLIETNLFVPCVTRRALGEYTCEATSPCGQVISSSATVGLSNSIRGALDC</sequence>
<evidence type="ECO:0000313" key="3">
    <source>
        <dbReference type="Proteomes" id="UP001331761"/>
    </source>
</evidence>